<dbReference type="InterPro" id="IPR029021">
    <property type="entry name" value="Prot-tyrosine_phosphatase-like"/>
</dbReference>
<accession>A0A0D2X1F8</accession>
<reference evidence="4" key="1">
    <citation type="submission" date="2011-02" db="EMBL/GenBank/DDBJ databases">
        <title>The Genome Sequence of Capsaspora owczarzaki ATCC 30864.</title>
        <authorList>
            <person name="Russ C."/>
            <person name="Cuomo C."/>
            <person name="Burger G."/>
            <person name="Gray M.W."/>
            <person name="Holland P.W.H."/>
            <person name="King N."/>
            <person name="Lang F.B.F."/>
            <person name="Roger A.J."/>
            <person name="Ruiz-Trillo I."/>
            <person name="Young S.K."/>
            <person name="Zeng Q."/>
            <person name="Gargeya S."/>
            <person name="Alvarado L."/>
            <person name="Berlin A."/>
            <person name="Chapman S.B."/>
            <person name="Chen Z."/>
            <person name="Freedman E."/>
            <person name="Gellesch M."/>
            <person name="Goldberg J."/>
            <person name="Griggs A."/>
            <person name="Gujja S."/>
            <person name="Heilman E."/>
            <person name="Heiman D."/>
            <person name="Howarth C."/>
            <person name="Mehta T."/>
            <person name="Neiman D."/>
            <person name="Pearson M."/>
            <person name="Roberts A."/>
            <person name="Saif S."/>
            <person name="Shea T."/>
            <person name="Shenoy N."/>
            <person name="Sisk P."/>
            <person name="Stolte C."/>
            <person name="Sykes S."/>
            <person name="White J."/>
            <person name="Yandava C."/>
            <person name="Haas B."/>
            <person name="Nusbaum C."/>
            <person name="Birren B."/>
        </authorList>
    </citation>
    <scope>NUCLEOTIDE SEQUENCE</scope>
    <source>
        <strain evidence="4">ATCC 30864</strain>
    </source>
</reference>
<dbReference type="GO" id="GO:0005654">
    <property type="term" value="C:nucleoplasm"/>
    <property type="evidence" value="ECO:0007669"/>
    <property type="project" value="TreeGrafter"/>
</dbReference>
<dbReference type="eggNOG" id="KOG1716">
    <property type="taxonomic scope" value="Eukaryota"/>
</dbReference>
<dbReference type="InterPro" id="IPR000387">
    <property type="entry name" value="Tyr_Pase_dom"/>
</dbReference>
<dbReference type="InParanoid" id="A0A0D2X1F8"/>
<dbReference type="EMBL" id="KE346361">
    <property type="protein sequence ID" value="KJE90734.1"/>
    <property type="molecule type" value="Genomic_DNA"/>
</dbReference>
<proteinExistence type="inferred from homology"/>
<dbReference type="GO" id="GO:1990444">
    <property type="term" value="F:F-box domain binding"/>
    <property type="evidence" value="ECO:0007669"/>
    <property type="project" value="TreeGrafter"/>
</dbReference>
<dbReference type="PROSITE" id="PS50056">
    <property type="entry name" value="TYR_PHOSPHATASE_2"/>
    <property type="match status" value="1"/>
</dbReference>
<dbReference type="GO" id="GO:0005737">
    <property type="term" value="C:cytoplasm"/>
    <property type="evidence" value="ECO:0007669"/>
    <property type="project" value="TreeGrafter"/>
</dbReference>
<dbReference type="Gene3D" id="3.90.190.10">
    <property type="entry name" value="Protein tyrosine phosphatase superfamily"/>
    <property type="match status" value="1"/>
</dbReference>
<organism evidence="3 4">
    <name type="scientific">Capsaspora owczarzaki (strain ATCC 30864)</name>
    <dbReference type="NCBI Taxonomy" id="595528"/>
    <lineage>
        <taxon>Eukaryota</taxon>
        <taxon>Filasterea</taxon>
        <taxon>Capsaspora</taxon>
    </lineage>
</organism>
<dbReference type="STRING" id="595528.A0A0D2X1F8"/>
<dbReference type="Proteomes" id="UP000008743">
    <property type="component" value="Unassembled WGS sequence"/>
</dbReference>
<dbReference type="PANTHER" id="PTHR46588">
    <property type="entry name" value="SERINE/THREONINE/TYROSINE-INTERACTING PROTEIN"/>
    <property type="match status" value="1"/>
</dbReference>
<comment type="similarity">
    <text evidence="1">Belongs to the protein-tyrosine phosphatase family. Non-receptor class subfamily.</text>
</comment>
<dbReference type="OrthoDB" id="2017893at2759"/>
<evidence type="ECO:0000256" key="1">
    <source>
        <dbReference type="ARBA" id="ARBA00009649"/>
    </source>
</evidence>
<sequence length="280" mass="31287">MCIVVPKPVLCSVSQSPLFAMTSFHTPPNWTYSMRRTMQEVQPGIYLGPFGCVKGPDSPALLESANITHLVSVGTSMETYWLRTQFAGLKPILNVIECNPVGSSREQLAALAYAAANEGRQTRFVPEEGDQDKPNWLVTWLPSFVQFVNRAINSGGNVLVFCSTGISSSPALLVAYLMARDMITYRDALEQLAARRFCITISPELEYKLRLLEYLLDTRQLSFEQMDGPAQNRARRTIGTEAEEEMQDAERYAARARIEGSDEVFMEHGMNGMYAAANYM</sequence>
<dbReference type="GO" id="GO:0070372">
    <property type="term" value="P:regulation of ERK1 and ERK2 cascade"/>
    <property type="evidence" value="ECO:0007669"/>
    <property type="project" value="TreeGrafter"/>
</dbReference>
<name>A0A0D2X1F8_CAPO3</name>
<evidence type="ECO:0000259" key="2">
    <source>
        <dbReference type="PROSITE" id="PS50056"/>
    </source>
</evidence>
<evidence type="ECO:0000313" key="4">
    <source>
        <dbReference type="Proteomes" id="UP000008743"/>
    </source>
</evidence>
<dbReference type="AlphaFoldDB" id="A0A0D2X1F8"/>
<feature type="domain" description="Tyrosine specific protein phosphatases" evidence="2">
    <location>
        <begin position="142"/>
        <end position="207"/>
    </location>
</feature>
<dbReference type="PANTHER" id="PTHR46588:SF1">
    <property type="entry name" value="SERINE_THREONINE_TYROSINE-INTERACTING PROTEIN"/>
    <property type="match status" value="1"/>
</dbReference>
<gene>
    <name evidence="3" type="ORF">CAOG_001993</name>
</gene>
<dbReference type="Pfam" id="PF00782">
    <property type="entry name" value="DSPc"/>
    <property type="match status" value="1"/>
</dbReference>
<dbReference type="PhylomeDB" id="A0A0D2X1F8"/>
<dbReference type="SMART" id="SM00195">
    <property type="entry name" value="DSPc"/>
    <property type="match status" value="1"/>
</dbReference>
<evidence type="ECO:0000313" key="3">
    <source>
        <dbReference type="EMBL" id="KJE90734.1"/>
    </source>
</evidence>
<keyword evidence="4" id="KW-1185">Reference proteome</keyword>
<dbReference type="InterPro" id="IPR052449">
    <property type="entry name" value="STYX-Interacting_Phosphatase"/>
</dbReference>
<protein>
    <recommendedName>
        <fullName evidence="2">Tyrosine specific protein phosphatases domain-containing protein</fullName>
    </recommendedName>
</protein>
<dbReference type="SUPFAM" id="SSF52799">
    <property type="entry name" value="(Phosphotyrosine protein) phosphatases II"/>
    <property type="match status" value="1"/>
</dbReference>
<dbReference type="InterPro" id="IPR000340">
    <property type="entry name" value="Dual-sp_phosphatase_cat-dom"/>
</dbReference>
<dbReference type="InterPro" id="IPR020422">
    <property type="entry name" value="TYR_PHOSPHATASE_DUAL_dom"/>
</dbReference>
<dbReference type="GO" id="GO:0062026">
    <property type="term" value="P:negative regulation of SCF-dependent proteasomal ubiquitin-dependent catabolic process"/>
    <property type="evidence" value="ECO:0007669"/>
    <property type="project" value="TreeGrafter"/>
</dbReference>